<protein>
    <submittedName>
        <fullName evidence="1">Uncharacterized protein</fullName>
    </submittedName>
</protein>
<gene>
    <name evidence="1" type="ORF">H9Q80_12985</name>
</gene>
<dbReference type="Proteomes" id="UP000515856">
    <property type="component" value="Chromosome"/>
</dbReference>
<sequence>MNRLSCFINGFPKELAADVEYVCEWIQMHAHTKHDVFQEYSEWKLSNGEVIKIPYRLYETDILFPASLNDIQVIIYHCIYTRNDNGYIRERHVKALIENEPPEWVYPYILKVCNEYVMEILELVYQNLHTKDCTKWKSFCLLNQKTFVYSYQRMTSYWNEYYRSTCYLFHDYIGRKLFRECFGYTRALEKKS</sequence>
<keyword evidence="2" id="KW-1185">Reference proteome</keyword>
<reference evidence="1 2" key="1">
    <citation type="submission" date="2020-08" db="EMBL/GenBank/DDBJ databases">
        <authorList>
            <person name="Liu C."/>
            <person name="Sun Q."/>
        </authorList>
    </citation>
    <scope>NUCLEOTIDE SEQUENCE [LARGE SCALE GENOMIC DNA]</scope>
    <source>
        <strain evidence="1 2">NSJ-61</strain>
    </source>
</reference>
<evidence type="ECO:0000313" key="1">
    <source>
        <dbReference type="EMBL" id="QNM11172.1"/>
    </source>
</evidence>
<organism evidence="1 2">
    <name type="scientific">[Eubacterium] hominis</name>
    <dbReference type="NCBI Taxonomy" id="2764325"/>
    <lineage>
        <taxon>Bacteria</taxon>
        <taxon>Bacillati</taxon>
        <taxon>Bacillota</taxon>
        <taxon>Erysipelotrichia</taxon>
        <taxon>Erysipelotrichales</taxon>
        <taxon>Erysipelotrichaceae</taxon>
        <taxon>Amedibacillus</taxon>
    </lineage>
</organism>
<proteinExistence type="predicted"/>
<dbReference type="KEGG" id="ehn:H9Q80_12985"/>
<name>A0A7G9GK40_9FIRM</name>
<accession>A0A7G9GK40</accession>
<evidence type="ECO:0000313" key="2">
    <source>
        <dbReference type="Proteomes" id="UP000515856"/>
    </source>
</evidence>
<dbReference type="EMBL" id="CP060636">
    <property type="protein sequence ID" value="QNM11172.1"/>
    <property type="molecule type" value="Genomic_DNA"/>
</dbReference>
<dbReference type="RefSeq" id="WP_117451589.1">
    <property type="nucleotide sequence ID" value="NZ_CP060636.1"/>
</dbReference>
<dbReference type="AlphaFoldDB" id="A0A7G9GK40"/>